<evidence type="ECO:0000313" key="3">
    <source>
        <dbReference type="Proteomes" id="UP000307217"/>
    </source>
</evidence>
<proteinExistence type="predicted"/>
<dbReference type="RefSeq" id="WP_138592562.1">
    <property type="nucleotide sequence ID" value="NZ_PNBX01000062.1"/>
</dbReference>
<accession>A0A5S3V6E3</accession>
<dbReference type="AlphaFoldDB" id="A0A5S3V6E3"/>
<evidence type="ECO:0000259" key="1">
    <source>
        <dbReference type="Pfam" id="PF09361"/>
    </source>
</evidence>
<feature type="domain" description="Phasin" evidence="1">
    <location>
        <begin position="8"/>
        <end position="108"/>
    </location>
</feature>
<dbReference type="Proteomes" id="UP000307217">
    <property type="component" value="Unassembled WGS sequence"/>
</dbReference>
<reference evidence="3" key="2">
    <citation type="submission" date="2019-06" db="EMBL/GenBank/DDBJ databases">
        <title>Co-occurence of chitin degradation, pigmentation and bioactivity in marine Pseudoalteromonas.</title>
        <authorList>
            <person name="Sonnenschein E.C."/>
            <person name="Bech P.K."/>
        </authorList>
    </citation>
    <scope>NUCLEOTIDE SEQUENCE [LARGE SCALE GENOMIC DNA]</scope>
    <source>
        <strain evidence="3">S3790</strain>
    </source>
</reference>
<dbReference type="NCBIfam" id="TIGR02809">
    <property type="entry name" value="phasin_3"/>
    <property type="match status" value="1"/>
</dbReference>
<organism evidence="2 3">
    <name type="scientific">Pseudoalteromonas aurantia</name>
    <dbReference type="NCBI Taxonomy" id="43654"/>
    <lineage>
        <taxon>Bacteria</taxon>
        <taxon>Pseudomonadati</taxon>
        <taxon>Pseudomonadota</taxon>
        <taxon>Gammaproteobacteria</taxon>
        <taxon>Alteromonadales</taxon>
        <taxon>Pseudoalteromonadaceae</taxon>
        <taxon>Pseudoalteromonas</taxon>
    </lineage>
</organism>
<evidence type="ECO:0000313" key="2">
    <source>
        <dbReference type="EMBL" id="TMO67192.1"/>
    </source>
</evidence>
<gene>
    <name evidence="2" type="ORF">CWC19_14655</name>
</gene>
<dbReference type="InterPro" id="IPR014176">
    <property type="entry name" value="Phasin_subfam-3"/>
</dbReference>
<sequence length="116" mass="12892">MYTDLLKTFSEQNEKLLSPMLKFNQLVAQNIEQLASIQVNAVQNFSNTSVAQVKAAADVKDAKSFVDFNASQVNVLNNISQQMIEDGQKLSQLGQEFKDNLEELTKENLQAAQTPA</sequence>
<dbReference type="InterPro" id="IPR018968">
    <property type="entry name" value="Phasin"/>
</dbReference>
<dbReference type="Pfam" id="PF09361">
    <property type="entry name" value="Phasin_2"/>
    <property type="match status" value="1"/>
</dbReference>
<comment type="caution">
    <text evidence="2">The sequence shown here is derived from an EMBL/GenBank/DDBJ whole genome shotgun (WGS) entry which is preliminary data.</text>
</comment>
<name>A0A5S3V6E3_9GAMM</name>
<reference evidence="2 3" key="1">
    <citation type="submission" date="2018-01" db="EMBL/GenBank/DDBJ databases">
        <authorList>
            <person name="Paulsen S."/>
            <person name="Gram L.K."/>
        </authorList>
    </citation>
    <scope>NUCLEOTIDE SEQUENCE [LARGE SCALE GENOMIC DNA]</scope>
    <source>
        <strain evidence="2 3">S3790</strain>
    </source>
</reference>
<dbReference type="EMBL" id="PNBX01000062">
    <property type="protein sequence ID" value="TMO67192.1"/>
    <property type="molecule type" value="Genomic_DNA"/>
</dbReference>
<dbReference type="OrthoDB" id="8611311at2"/>
<protein>
    <submittedName>
        <fullName evidence="2">Phasin family protein</fullName>
    </submittedName>
</protein>